<name>A0ABD2QP11_9PLAT</name>
<dbReference type="Pfam" id="PF01209">
    <property type="entry name" value="Ubie_methyltran"/>
    <property type="match status" value="1"/>
</dbReference>
<dbReference type="Proteomes" id="UP001626550">
    <property type="component" value="Unassembled WGS sequence"/>
</dbReference>
<sequence>MNDIMSAGVHRIWKNYFVEKIRPTANLTYLDVAGGTGDIALRILRRVENYLPADAPFITICDINSNMMAAGKERNDLQPYLNQSTCSFCSNLAFVFIVIWKEGNAEELPFPDDSFDVYTIAFGIRNCTRIDKVLREAHRVLKPYGRFYCLEFSAVNNPLLKKYP</sequence>
<dbReference type="PROSITE" id="PS51608">
    <property type="entry name" value="SAM_MT_UBIE"/>
    <property type="match status" value="1"/>
</dbReference>
<dbReference type="EMBL" id="JBJKFK010000004">
    <property type="protein sequence ID" value="KAL3321241.1"/>
    <property type="molecule type" value="Genomic_DNA"/>
</dbReference>
<accession>A0ABD2QP11</accession>
<dbReference type="Gene3D" id="3.40.50.150">
    <property type="entry name" value="Vaccinia Virus protein VP39"/>
    <property type="match status" value="1"/>
</dbReference>
<proteinExistence type="predicted"/>
<organism evidence="4 5">
    <name type="scientific">Cichlidogyrus casuarinus</name>
    <dbReference type="NCBI Taxonomy" id="1844966"/>
    <lineage>
        <taxon>Eukaryota</taxon>
        <taxon>Metazoa</taxon>
        <taxon>Spiralia</taxon>
        <taxon>Lophotrochozoa</taxon>
        <taxon>Platyhelminthes</taxon>
        <taxon>Monogenea</taxon>
        <taxon>Monopisthocotylea</taxon>
        <taxon>Dactylogyridea</taxon>
        <taxon>Ancyrocephalidae</taxon>
        <taxon>Cichlidogyrus</taxon>
    </lineage>
</organism>
<reference evidence="4 5" key="1">
    <citation type="submission" date="2024-11" db="EMBL/GenBank/DDBJ databases">
        <title>Adaptive evolution of stress response genes in parasites aligns with host niche diversity.</title>
        <authorList>
            <person name="Hahn C."/>
            <person name="Resl P."/>
        </authorList>
    </citation>
    <scope>NUCLEOTIDE SEQUENCE [LARGE SCALE GENOMIC DNA]</scope>
    <source>
        <strain evidence="4">EGGRZ-B1_66</strain>
        <tissue evidence="4">Body</tissue>
    </source>
</reference>
<keyword evidence="2" id="KW-0808">Transferase</keyword>
<dbReference type="GO" id="GO:0032259">
    <property type="term" value="P:methylation"/>
    <property type="evidence" value="ECO:0007669"/>
    <property type="project" value="UniProtKB-KW"/>
</dbReference>
<dbReference type="InterPro" id="IPR004033">
    <property type="entry name" value="UbiE/COQ5_MeTrFase"/>
</dbReference>
<gene>
    <name evidence="4" type="primary">COQ5</name>
    <name evidence="4" type="ORF">Ciccas_000075</name>
</gene>
<evidence type="ECO:0000313" key="5">
    <source>
        <dbReference type="Proteomes" id="UP001626550"/>
    </source>
</evidence>
<evidence type="ECO:0000256" key="3">
    <source>
        <dbReference type="ARBA" id="ARBA00022691"/>
    </source>
</evidence>
<dbReference type="SUPFAM" id="SSF53335">
    <property type="entry name" value="S-adenosyl-L-methionine-dependent methyltransferases"/>
    <property type="match status" value="1"/>
</dbReference>
<dbReference type="PANTHER" id="PTHR43591">
    <property type="entry name" value="METHYLTRANSFERASE"/>
    <property type="match status" value="1"/>
</dbReference>
<keyword evidence="1 4" id="KW-0489">Methyltransferase</keyword>
<comment type="caution">
    <text evidence="4">The sequence shown here is derived from an EMBL/GenBank/DDBJ whole genome shotgun (WGS) entry which is preliminary data.</text>
</comment>
<dbReference type="InterPro" id="IPR029063">
    <property type="entry name" value="SAM-dependent_MTases_sf"/>
</dbReference>
<dbReference type="PANTHER" id="PTHR43591:SF24">
    <property type="entry name" value="2-METHOXY-6-POLYPRENYL-1,4-BENZOQUINOL METHYLASE, MITOCHONDRIAL"/>
    <property type="match status" value="1"/>
</dbReference>
<protein>
    <submittedName>
        <fullName evidence="4">2-hexaprenyl-6-methoxy-1,4-benzoquinone methyltransferase</fullName>
    </submittedName>
</protein>
<evidence type="ECO:0000256" key="1">
    <source>
        <dbReference type="ARBA" id="ARBA00022603"/>
    </source>
</evidence>
<evidence type="ECO:0000256" key="2">
    <source>
        <dbReference type="ARBA" id="ARBA00022679"/>
    </source>
</evidence>
<keyword evidence="3" id="KW-0949">S-adenosyl-L-methionine</keyword>
<keyword evidence="5" id="KW-1185">Reference proteome</keyword>
<dbReference type="CDD" id="cd02440">
    <property type="entry name" value="AdoMet_MTases"/>
    <property type="match status" value="1"/>
</dbReference>
<dbReference type="GO" id="GO:0008168">
    <property type="term" value="F:methyltransferase activity"/>
    <property type="evidence" value="ECO:0007669"/>
    <property type="project" value="UniProtKB-KW"/>
</dbReference>
<evidence type="ECO:0000313" key="4">
    <source>
        <dbReference type="EMBL" id="KAL3321241.1"/>
    </source>
</evidence>
<dbReference type="AlphaFoldDB" id="A0ABD2QP11"/>